<dbReference type="EMBL" id="NMTZ01000014">
    <property type="protein sequence ID" value="PDX84419.1"/>
    <property type="molecule type" value="Genomic_DNA"/>
</dbReference>
<protein>
    <recommendedName>
        <fullName evidence="3">HTH cro/C1-type domain-containing protein</fullName>
    </recommendedName>
</protein>
<accession>A0A2A7AZ77</accession>
<evidence type="ECO:0000256" key="2">
    <source>
        <dbReference type="SAM" id="Phobius"/>
    </source>
</evidence>
<feature type="transmembrane region" description="Helical" evidence="2">
    <location>
        <begin position="167"/>
        <end position="192"/>
    </location>
</feature>
<feature type="domain" description="HTH cro/C1-type" evidence="3">
    <location>
        <begin position="10"/>
        <end position="64"/>
    </location>
</feature>
<evidence type="ECO:0000256" key="1">
    <source>
        <dbReference type="ARBA" id="ARBA00023125"/>
    </source>
</evidence>
<comment type="caution">
    <text evidence="4">The sequence shown here is derived from an EMBL/GenBank/DDBJ whole genome shotgun (WGS) entry which is preliminary data.</text>
</comment>
<dbReference type="RefSeq" id="WP_097779217.1">
    <property type="nucleotide sequence ID" value="NZ_NMTZ01000014.1"/>
</dbReference>
<dbReference type="PANTHER" id="PTHR46558:SF11">
    <property type="entry name" value="HTH-TYPE TRANSCRIPTIONAL REGULATOR XRE"/>
    <property type="match status" value="1"/>
</dbReference>
<dbReference type="Gene3D" id="1.10.260.40">
    <property type="entry name" value="lambda repressor-like DNA-binding domains"/>
    <property type="match status" value="1"/>
</dbReference>
<dbReference type="SUPFAM" id="SSF47413">
    <property type="entry name" value="lambda repressor-like DNA-binding domains"/>
    <property type="match status" value="1"/>
</dbReference>
<evidence type="ECO:0000313" key="5">
    <source>
        <dbReference type="Proteomes" id="UP000220480"/>
    </source>
</evidence>
<keyword evidence="2" id="KW-1133">Transmembrane helix</keyword>
<evidence type="ECO:0000259" key="3">
    <source>
        <dbReference type="PROSITE" id="PS50943"/>
    </source>
</evidence>
<dbReference type="CDD" id="cd00093">
    <property type="entry name" value="HTH_XRE"/>
    <property type="match status" value="1"/>
</dbReference>
<gene>
    <name evidence="4" type="ORF">CGS59_05625</name>
</gene>
<dbReference type="InterPro" id="IPR010982">
    <property type="entry name" value="Lambda_DNA-bd_dom_sf"/>
</dbReference>
<evidence type="ECO:0000313" key="4">
    <source>
        <dbReference type="EMBL" id="PDX84419.1"/>
    </source>
</evidence>
<keyword evidence="1" id="KW-0238">DNA-binding</keyword>
<dbReference type="Pfam" id="PF01381">
    <property type="entry name" value="HTH_3"/>
    <property type="match status" value="1"/>
</dbReference>
<dbReference type="InterPro" id="IPR001387">
    <property type="entry name" value="Cro/C1-type_HTH"/>
</dbReference>
<dbReference type="GO" id="GO:0003677">
    <property type="term" value="F:DNA binding"/>
    <property type="evidence" value="ECO:0007669"/>
    <property type="project" value="UniProtKB-KW"/>
</dbReference>
<sequence>MDSQKFGTFIAQCRKDKKMTQSDLAAKLNVTDKAISRWERGVGFPDINTIEPLAAALDVSVAELMKSERIDESEMSIAMNNEIVNNALNFAEEQIQQERKNVFSIIGCLTVAIIFILYLDNIGWRLDTFLFTVVGIILPLIAILSFLVLLGYAIYRKCKGQSCHQTFLIALAGLGIVALIFGAFMLAGTLGLGPVPQ</sequence>
<keyword evidence="2" id="KW-0472">Membrane</keyword>
<name>A0A2A7AZ77_9FIRM</name>
<proteinExistence type="predicted"/>
<dbReference type="PROSITE" id="PS50943">
    <property type="entry name" value="HTH_CROC1"/>
    <property type="match status" value="1"/>
</dbReference>
<keyword evidence="2" id="KW-0812">Transmembrane</keyword>
<dbReference type="Proteomes" id="UP000220480">
    <property type="component" value="Unassembled WGS sequence"/>
</dbReference>
<dbReference type="SMART" id="SM00530">
    <property type="entry name" value="HTH_XRE"/>
    <property type="match status" value="1"/>
</dbReference>
<feature type="transmembrane region" description="Helical" evidence="2">
    <location>
        <begin position="131"/>
        <end position="155"/>
    </location>
</feature>
<dbReference type="PANTHER" id="PTHR46558">
    <property type="entry name" value="TRACRIPTIONAL REGULATORY PROTEIN-RELATED-RELATED"/>
    <property type="match status" value="1"/>
</dbReference>
<feature type="transmembrane region" description="Helical" evidence="2">
    <location>
        <begin position="102"/>
        <end position="119"/>
    </location>
</feature>
<reference evidence="4 5" key="1">
    <citation type="journal article" date="2017" name="Front. Microbiol.">
        <title>New Insights into the Diversity of the Genus Faecalibacterium.</title>
        <authorList>
            <person name="Benevides L."/>
            <person name="Burman S."/>
            <person name="Martin R."/>
            <person name="Robert V."/>
            <person name="Thomas M."/>
            <person name="Miquel S."/>
            <person name="Chain F."/>
            <person name="Sokol H."/>
            <person name="Bermudez-Humaran L.G."/>
            <person name="Morrison M."/>
            <person name="Langella P."/>
            <person name="Azevedo V.A."/>
            <person name="Chatel J.M."/>
            <person name="Soares S."/>
        </authorList>
    </citation>
    <scope>NUCLEOTIDE SEQUENCE [LARGE SCALE GENOMIC DNA]</scope>
    <source>
        <strain evidence="4 5">CNCM I 4644</strain>
    </source>
</reference>
<organism evidence="4 5">
    <name type="scientific">Faecalibacterium prausnitzii</name>
    <dbReference type="NCBI Taxonomy" id="853"/>
    <lineage>
        <taxon>Bacteria</taxon>
        <taxon>Bacillati</taxon>
        <taxon>Bacillota</taxon>
        <taxon>Clostridia</taxon>
        <taxon>Eubacteriales</taxon>
        <taxon>Oscillospiraceae</taxon>
        <taxon>Faecalibacterium</taxon>
    </lineage>
</organism>
<dbReference type="AlphaFoldDB" id="A0A2A7AZ77"/>